<dbReference type="EMBL" id="AGBF01000035">
    <property type="protein sequence ID" value="EGX59223.1"/>
    <property type="molecule type" value="Genomic_DNA"/>
</dbReference>
<proteinExistence type="predicted"/>
<evidence type="ECO:0000313" key="2">
    <source>
        <dbReference type="EMBL" id="EGX59223.1"/>
    </source>
</evidence>
<dbReference type="AlphaFoldDB" id="G2GBC7"/>
<accession>G2GBC7</accession>
<name>G2GBC7_9ACTN</name>
<sequence length="80" mass="8422">MPTVAELLEGALCTFTALQEMVVVPDVAACAAGARATAEPATERPSAPTAAARPSRVRMSMVLPIDRDGWLRRGGDTRGR</sequence>
<gene>
    <name evidence="2" type="ORF">SZN_14006</name>
</gene>
<feature type="region of interest" description="Disordered" evidence="1">
    <location>
        <begin position="35"/>
        <end position="55"/>
    </location>
</feature>
<keyword evidence="3" id="KW-1185">Reference proteome</keyword>
<organism evidence="2 3">
    <name type="scientific">Streptomyces zinciresistens K42</name>
    <dbReference type="NCBI Taxonomy" id="700597"/>
    <lineage>
        <taxon>Bacteria</taxon>
        <taxon>Bacillati</taxon>
        <taxon>Actinomycetota</taxon>
        <taxon>Actinomycetes</taxon>
        <taxon>Kitasatosporales</taxon>
        <taxon>Streptomycetaceae</taxon>
        <taxon>Streptomyces</taxon>
    </lineage>
</organism>
<protein>
    <submittedName>
        <fullName evidence="2">Uncharacterized protein</fullName>
    </submittedName>
</protein>
<dbReference type="Proteomes" id="UP000004217">
    <property type="component" value="Unassembled WGS sequence"/>
</dbReference>
<feature type="compositionally biased region" description="Low complexity" evidence="1">
    <location>
        <begin position="35"/>
        <end position="54"/>
    </location>
</feature>
<evidence type="ECO:0000313" key="3">
    <source>
        <dbReference type="Proteomes" id="UP000004217"/>
    </source>
</evidence>
<reference evidence="2 3" key="1">
    <citation type="submission" date="2011-08" db="EMBL/GenBank/DDBJ databases">
        <authorList>
            <person name="Lin Y."/>
            <person name="Hao X."/>
            <person name="Johnstone L."/>
            <person name="Miller S.J."/>
            <person name="Wei G."/>
            <person name="Rensing C."/>
        </authorList>
    </citation>
    <scope>NUCLEOTIDE SEQUENCE [LARGE SCALE GENOMIC DNA]</scope>
    <source>
        <strain evidence="2 3">K42</strain>
    </source>
</reference>
<evidence type="ECO:0000256" key="1">
    <source>
        <dbReference type="SAM" id="MobiDB-lite"/>
    </source>
</evidence>
<comment type="caution">
    <text evidence="2">The sequence shown here is derived from an EMBL/GenBank/DDBJ whole genome shotgun (WGS) entry which is preliminary data.</text>
</comment>